<keyword evidence="2" id="KW-1185">Reference proteome</keyword>
<sequence>MFCPSKMCRRTVFTPVPNQPWYWQKFKTNHGPFLDLKGNGGGGGRGWNLRIVYNLFQDEAIQLPSEAWISPCCSHSIISIWACDIPTPPNPPQNPAQKYDHYQ</sequence>
<dbReference type="AlphaFoldDB" id="A0AA35KD50"/>
<organism evidence="1 2">
    <name type="scientific">Podarcis lilfordi</name>
    <name type="common">Lilford's wall lizard</name>
    <dbReference type="NCBI Taxonomy" id="74358"/>
    <lineage>
        <taxon>Eukaryota</taxon>
        <taxon>Metazoa</taxon>
        <taxon>Chordata</taxon>
        <taxon>Craniata</taxon>
        <taxon>Vertebrata</taxon>
        <taxon>Euteleostomi</taxon>
        <taxon>Lepidosauria</taxon>
        <taxon>Squamata</taxon>
        <taxon>Bifurcata</taxon>
        <taxon>Unidentata</taxon>
        <taxon>Episquamata</taxon>
        <taxon>Laterata</taxon>
        <taxon>Lacertibaenia</taxon>
        <taxon>Lacertidae</taxon>
        <taxon>Podarcis</taxon>
    </lineage>
</organism>
<evidence type="ECO:0000313" key="1">
    <source>
        <dbReference type="EMBL" id="CAI5775905.1"/>
    </source>
</evidence>
<dbReference type="Proteomes" id="UP001178461">
    <property type="component" value="Chromosome 5"/>
</dbReference>
<proteinExistence type="predicted"/>
<accession>A0AA35KD50</accession>
<reference evidence="1" key="1">
    <citation type="submission" date="2022-12" db="EMBL/GenBank/DDBJ databases">
        <authorList>
            <person name="Alioto T."/>
            <person name="Alioto T."/>
            <person name="Gomez Garrido J."/>
        </authorList>
    </citation>
    <scope>NUCLEOTIDE SEQUENCE</scope>
</reference>
<protein>
    <submittedName>
        <fullName evidence="1">Uncharacterized protein</fullName>
    </submittedName>
</protein>
<evidence type="ECO:0000313" key="2">
    <source>
        <dbReference type="Proteomes" id="UP001178461"/>
    </source>
</evidence>
<dbReference type="EMBL" id="OX395130">
    <property type="protein sequence ID" value="CAI5775905.1"/>
    <property type="molecule type" value="Genomic_DNA"/>
</dbReference>
<name>A0AA35KD50_9SAUR</name>
<gene>
    <name evidence="1" type="ORF">PODLI_1B012234</name>
</gene>